<dbReference type="InterPro" id="IPR001516">
    <property type="entry name" value="Proton_antipo_N"/>
</dbReference>
<feature type="transmembrane region" description="Helical" evidence="6">
    <location>
        <begin position="501"/>
        <end position="518"/>
    </location>
</feature>
<dbReference type="Pfam" id="PF00361">
    <property type="entry name" value="Proton_antipo_M"/>
    <property type="match status" value="1"/>
</dbReference>
<keyword evidence="2 5" id="KW-0812">Transmembrane</keyword>
<dbReference type="PANTHER" id="PTHR42829">
    <property type="entry name" value="NADH-UBIQUINONE OXIDOREDUCTASE CHAIN 5"/>
    <property type="match status" value="1"/>
</dbReference>
<gene>
    <name evidence="9" type="ORF">GCM10010104_04950</name>
</gene>
<evidence type="ECO:0000256" key="4">
    <source>
        <dbReference type="ARBA" id="ARBA00023136"/>
    </source>
</evidence>
<evidence type="ECO:0000256" key="2">
    <source>
        <dbReference type="ARBA" id="ARBA00022692"/>
    </source>
</evidence>
<feature type="transmembrane region" description="Helical" evidence="6">
    <location>
        <begin position="245"/>
        <end position="263"/>
    </location>
</feature>
<feature type="transmembrane region" description="Helical" evidence="6">
    <location>
        <begin position="6"/>
        <end position="24"/>
    </location>
</feature>
<evidence type="ECO:0000256" key="6">
    <source>
        <dbReference type="SAM" id="Phobius"/>
    </source>
</evidence>
<feature type="transmembrane region" description="Helical" evidence="6">
    <location>
        <begin position="112"/>
        <end position="130"/>
    </location>
</feature>
<comment type="caution">
    <text evidence="9">The sequence shown here is derived from an EMBL/GenBank/DDBJ whole genome shotgun (WGS) entry which is preliminary data.</text>
</comment>
<feature type="transmembrane region" description="Helical" evidence="6">
    <location>
        <begin position="36"/>
        <end position="56"/>
    </location>
</feature>
<protein>
    <submittedName>
        <fullName evidence="9">NADH-quinone oxidoreductase subunit L</fullName>
    </submittedName>
</protein>
<keyword evidence="3 6" id="KW-1133">Transmembrane helix</keyword>
<dbReference type="InterPro" id="IPR001750">
    <property type="entry name" value="ND/Mrp_TM"/>
</dbReference>
<reference evidence="9 10" key="1">
    <citation type="journal article" date="2019" name="Int. J. Syst. Evol. Microbiol.">
        <title>The Global Catalogue of Microorganisms (GCM) 10K type strain sequencing project: providing services to taxonomists for standard genome sequencing and annotation.</title>
        <authorList>
            <consortium name="The Broad Institute Genomics Platform"/>
            <consortium name="The Broad Institute Genome Sequencing Center for Infectious Disease"/>
            <person name="Wu L."/>
            <person name="Ma J."/>
        </authorList>
    </citation>
    <scope>NUCLEOTIDE SEQUENCE [LARGE SCALE GENOMIC DNA]</scope>
    <source>
        <strain evidence="9 10">JCM 3053</strain>
    </source>
</reference>
<keyword evidence="10" id="KW-1185">Reference proteome</keyword>
<keyword evidence="4 6" id="KW-0472">Membrane</keyword>
<feature type="transmembrane region" description="Helical" evidence="6">
    <location>
        <begin position="642"/>
        <end position="661"/>
    </location>
</feature>
<feature type="transmembrane region" description="Helical" evidence="6">
    <location>
        <begin position="414"/>
        <end position="438"/>
    </location>
</feature>
<feature type="domain" description="NADH:quinone oxidoreductase/Mrp antiporter transmembrane" evidence="7">
    <location>
        <begin position="132"/>
        <end position="403"/>
    </location>
</feature>
<feature type="transmembrane region" description="Helical" evidence="6">
    <location>
        <begin position="459"/>
        <end position="481"/>
    </location>
</feature>
<dbReference type="NCBIfam" id="TIGR01974">
    <property type="entry name" value="NDH_I_L"/>
    <property type="match status" value="1"/>
</dbReference>
<feature type="transmembrane region" description="Helical" evidence="6">
    <location>
        <begin position="373"/>
        <end position="394"/>
    </location>
</feature>
<dbReference type="Gene3D" id="1.20.5.2700">
    <property type="match status" value="1"/>
</dbReference>
<proteinExistence type="predicted"/>
<dbReference type="PRINTS" id="PR01435">
    <property type="entry name" value="NPOXDRDTASE5"/>
</dbReference>
<feature type="domain" description="NADH-Ubiquinone oxidoreductase (complex I) chain 5 N-terminal" evidence="8">
    <location>
        <begin position="68"/>
        <end position="115"/>
    </location>
</feature>
<evidence type="ECO:0000259" key="8">
    <source>
        <dbReference type="Pfam" id="PF00662"/>
    </source>
</evidence>
<dbReference type="InterPro" id="IPR018393">
    <property type="entry name" value="NADHpl_OxRdtase_5_subgr"/>
</dbReference>
<feature type="transmembrane region" description="Helical" evidence="6">
    <location>
        <begin position="76"/>
        <end position="100"/>
    </location>
</feature>
<sequence length="664" mass="68822">MTTTTLAALVPLLPFLGAVAGLLLGRTAPGFVRPLAVLPTLTSLVLAAVVAGRQGGGAAVDSATELTPTGSVPIELALHIDGFAALVAVLVGLVATCVQIYSTGYLRDDPRYPSYAALVSLFTSAMFLVVYSGDLIVLLVGWEVMGICSYFLVGHYWETPEARAASLKAFLVTKLGDVPFLIGLFALATDAGSFRITRILGTVASGGLDHPTLIALLLLAGVAGKSAQFPLHTWLPDAMAGPTPVSALIHAATMVAAGVYFIARLLPVFEASQAAMVVLAVMAAVTMTGSALAALAQDDIKRVLAYSTIGQLGYMTGALAVGDRGAAVFHLLSHGAFKALLFLAAGVIIHAAGTNSLAAMSRMRNLRDRIPDAYWTMTVALLALAAIPPFSGFFSKEAVLGVAEHVVTGHTEHTPAAAGWIVLVAGLLTAVLTAAYAMRLWLLAFRGRGTEAPDHGRQPLTMTVVLWVLAVPSLALGGFAFRLLPDWFDGRDLGPTLTTSVLGTGLALVGGIVTYAAWRHTTALAARVPLGAVAAHPEGDAAQVEAEAIATHKPAYGDIAYAPDPADPGRLLLGPLHRHAAAGFHLDAVYTVLFVRPVQAGASLVRFLDREVVETYVRGAGALPRWLGAAVRRAQTGNVQTYVSALLAGTVVLAVAAVLVATGA</sequence>
<evidence type="ECO:0000256" key="3">
    <source>
        <dbReference type="ARBA" id="ARBA00022989"/>
    </source>
</evidence>
<organism evidence="9 10">
    <name type="scientific">Streptomyces indiaensis</name>
    <dbReference type="NCBI Taxonomy" id="284033"/>
    <lineage>
        <taxon>Bacteria</taxon>
        <taxon>Bacillati</taxon>
        <taxon>Actinomycetota</taxon>
        <taxon>Actinomycetes</taxon>
        <taxon>Kitasatosporales</taxon>
        <taxon>Streptomycetaceae</taxon>
        <taxon>Streptomyces</taxon>
    </lineage>
</organism>
<evidence type="ECO:0000313" key="9">
    <source>
        <dbReference type="EMBL" id="GAA2218953.1"/>
    </source>
</evidence>
<dbReference type="RefSeq" id="WP_234846059.1">
    <property type="nucleotide sequence ID" value="NZ_BAAART010000009.1"/>
</dbReference>
<dbReference type="Pfam" id="PF00662">
    <property type="entry name" value="Proton_antipo_N"/>
    <property type="match status" value="1"/>
</dbReference>
<evidence type="ECO:0000259" key="7">
    <source>
        <dbReference type="Pfam" id="PF00361"/>
    </source>
</evidence>
<evidence type="ECO:0000256" key="1">
    <source>
        <dbReference type="ARBA" id="ARBA00004127"/>
    </source>
</evidence>
<feature type="transmembrane region" description="Helical" evidence="6">
    <location>
        <begin position="136"/>
        <end position="157"/>
    </location>
</feature>
<feature type="transmembrane region" description="Helical" evidence="6">
    <location>
        <begin position="303"/>
        <end position="321"/>
    </location>
</feature>
<feature type="transmembrane region" description="Helical" evidence="6">
    <location>
        <begin position="275"/>
        <end position="296"/>
    </location>
</feature>
<dbReference type="Proteomes" id="UP001501474">
    <property type="component" value="Unassembled WGS sequence"/>
</dbReference>
<feature type="transmembrane region" description="Helical" evidence="6">
    <location>
        <begin position="169"/>
        <end position="187"/>
    </location>
</feature>
<dbReference type="PANTHER" id="PTHR42829:SF2">
    <property type="entry name" value="NADH-UBIQUINONE OXIDOREDUCTASE CHAIN 5"/>
    <property type="match status" value="1"/>
</dbReference>
<feature type="transmembrane region" description="Helical" evidence="6">
    <location>
        <begin position="199"/>
        <end position="224"/>
    </location>
</feature>
<evidence type="ECO:0000256" key="5">
    <source>
        <dbReference type="RuleBase" id="RU000320"/>
    </source>
</evidence>
<name>A0ABN3D530_9ACTN</name>
<feature type="transmembrane region" description="Helical" evidence="6">
    <location>
        <begin position="327"/>
        <end position="352"/>
    </location>
</feature>
<dbReference type="InterPro" id="IPR003945">
    <property type="entry name" value="NU5C-like"/>
</dbReference>
<accession>A0ABN3D530</accession>
<evidence type="ECO:0000313" key="10">
    <source>
        <dbReference type="Proteomes" id="UP001501474"/>
    </source>
</evidence>
<comment type="subcellular location">
    <subcellularLocation>
        <location evidence="1">Endomembrane system</location>
        <topology evidence="1">Multi-pass membrane protein</topology>
    </subcellularLocation>
    <subcellularLocation>
        <location evidence="5">Membrane</location>
        <topology evidence="5">Multi-pass membrane protein</topology>
    </subcellularLocation>
</comment>
<dbReference type="EMBL" id="BAAART010000009">
    <property type="protein sequence ID" value="GAA2218953.1"/>
    <property type="molecule type" value="Genomic_DNA"/>
</dbReference>
<dbReference type="PRINTS" id="PR01434">
    <property type="entry name" value="NADHDHGNASE5"/>
</dbReference>